<accession>A0A9P9DR09</accession>
<evidence type="ECO:0000313" key="3">
    <source>
        <dbReference type="Proteomes" id="UP000738349"/>
    </source>
</evidence>
<dbReference type="SUPFAM" id="SSF55729">
    <property type="entry name" value="Acyl-CoA N-acyltransferases (Nat)"/>
    <property type="match status" value="1"/>
</dbReference>
<keyword evidence="1" id="KW-1133">Transmembrane helix</keyword>
<feature type="transmembrane region" description="Helical" evidence="1">
    <location>
        <begin position="86"/>
        <end position="112"/>
    </location>
</feature>
<reference evidence="2" key="1">
    <citation type="journal article" date="2021" name="Nat. Commun.">
        <title>Genetic determinants of endophytism in the Arabidopsis root mycobiome.</title>
        <authorList>
            <person name="Mesny F."/>
            <person name="Miyauchi S."/>
            <person name="Thiergart T."/>
            <person name="Pickel B."/>
            <person name="Atanasova L."/>
            <person name="Karlsson M."/>
            <person name="Huettel B."/>
            <person name="Barry K.W."/>
            <person name="Haridas S."/>
            <person name="Chen C."/>
            <person name="Bauer D."/>
            <person name="Andreopoulos W."/>
            <person name="Pangilinan J."/>
            <person name="LaButti K."/>
            <person name="Riley R."/>
            <person name="Lipzen A."/>
            <person name="Clum A."/>
            <person name="Drula E."/>
            <person name="Henrissat B."/>
            <person name="Kohler A."/>
            <person name="Grigoriev I.V."/>
            <person name="Martin F.M."/>
            <person name="Hacquard S."/>
        </authorList>
    </citation>
    <scope>NUCLEOTIDE SEQUENCE</scope>
    <source>
        <strain evidence="2">MPI-CAGE-AT-0147</strain>
    </source>
</reference>
<dbReference type="Proteomes" id="UP000738349">
    <property type="component" value="Unassembled WGS sequence"/>
</dbReference>
<dbReference type="InterPro" id="IPR016181">
    <property type="entry name" value="Acyl_CoA_acyltransferase"/>
</dbReference>
<keyword evidence="1" id="KW-0812">Transmembrane</keyword>
<gene>
    <name evidence="2" type="ORF">EDB81DRAFT_224891</name>
</gene>
<organism evidence="2 3">
    <name type="scientific">Dactylonectria macrodidyma</name>
    <dbReference type="NCBI Taxonomy" id="307937"/>
    <lineage>
        <taxon>Eukaryota</taxon>
        <taxon>Fungi</taxon>
        <taxon>Dikarya</taxon>
        <taxon>Ascomycota</taxon>
        <taxon>Pezizomycotina</taxon>
        <taxon>Sordariomycetes</taxon>
        <taxon>Hypocreomycetidae</taxon>
        <taxon>Hypocreales</taxon>
        <taxon>Nectriaceae</taxon>
        <taxon>Dactylonectria</taxon>
    </lineage>
</organism>
<comment type="caution">
    <text evidence="2">The sequence shown here is derived from an EMBL/GenBank/DDBJ whole genome shotgun (WGS) entry which is preliminary data.</text>
</comment>
<keyword evidence="3" id="KW-1185">Reference proteome</keyword>
<keyword evidence="1" id="KW-0472">Membrane</keyword>
<dbReference type="EMBL" id="JAGMUV010000023">
    <property type="protein sequence ID" value="KAH7122996.1"/>
    <property type="molecule type" value="Genomic_DNA"/>
</dbReference>
<dbReference type="Gene3D" id="3.40.630.30">
    <property type="match status" value="1"/>
</dbReference>
<evidence type="ECO:0000256" key="1">
    <source>
        <dbReference type="SAM" id="Phobius"/>
    </source>
</evidence>
<name>A0A9P9DR09_9HYPO</name>
<proteinExistence type="predicted"/>
<sequence length="251" mass="27590">MSSTSSTQLQPPPPITMSTEDDRALTYEVLTTPRDKADALKLVIDSVAQQRQVASRDVIFHPLSVSILVGVLAIAYVAMDAVGNDFIAMTITFCGIVLVYLSVIRYAASAYIRVAEETDWTSWLDGQEDTETLVLGARYGAEIIASVFLLLPKRNTRAKATQTPKASIRAWTTRLRYRRRGLGGDMLREAVKASKQLKGPKCIVEFAHDHANSTVALYPVFNGPFGSRQAQAISALSAAVKQWETEESSRH</sequence>
<dbReference type="OrthoDB" id="5343688at2759"/>
<dbReference type="AlphaFoldDB" id="A0A9P9DR09"/>
<feature type="transmembrane region" description="Helical" evidence="1">
    <location>
        <begin position="59"/>
        <end position="79"/>
    </location>
</feature>
<protein>
    <submittedName>
        <fullName evidence="2">Uncharacterized protein</fullName>
    </submittedName>
</protein>
<evidence type="ECO:0000313" key="2">
    <source>
        <dbReference type="EMBL" id="KAH7122996.1"/>
    </source>
</evidence>